<comment type="function">
    <text evidence="9">CRISPR (clustered regularly interspaced short palindromic repeat), is an adaptive immune system that provides protection against mobile genetic elements (viruses, transposable elements and conjugative plasmids). CRISPR clusters contain sequences complementary to antecedent mobile elements and target invading nucleic acids. CRISPR clusters are transcribed and processed into CRISPR RNA (crRNA). Functions as a ssRNA-specific endoribonuclease. Involved in the integration of spacer DNA into the CRISPR cassette.</text>
</comment>
<evidence type="ECO:0000256" key="8">
    <source>
        <dbReference type="ARBA" id="ARBA00023118"/>
    </source>
</evidence>
<dbReference type="HAMAP" id="MF_01471">
    <property type="entry name" value="Cas2"/>
    <property type="match status" value="1"/>
</dbReference>
<proteinExistence type="inferred from homology"/>
<comment type="cofactor">
    <cofactor evidence="1 9">
        <name>Mg(2+)</name>
        <dbReference type="ChEBI" id="CHEBI:18420"/>
    </cofactor>
</comment>
<evidence type="ECO:0000313" key="10">
    <source>
        <dbReference type="EMBL" id="GGH73319.1"/>
    </source>
</evidence>
<dbReference type="InterPro" id="IPR021127">
    <property type="entry name" value="CRISPR_associated_Cas2"/>
</dbReference>
<evidence type="ECO:0000256" key="4">
    <source>
        <dbReference type="ARBA" id="ARBA00022723"/>
    </source>
</evidence>
<dbReference type="GO" id="GO:0043571">
    <property type="term" value="P:maintenance of CRISPR repeat elements"/>
    <property type="evidence" value="ECO:0007669"/>
    <property type="project" value="UniProtKB-UniRule"/>
</dbReference>
<dbReference type="GO" id="GO:0051607">
    <property type="term" value="P:defense response to virus"/>
    <property type="evidence" value="ECO:0007669"/>
    <property type="project" value="UniProtKB-UniRule"/>
</dbReference>
<keyword evidence="5 9" id="KW-0255">Endonuclease</keyword>
<dbReference type="GO" id="GO:0046872">
    <property type="term" value="F:metal ion binding"/>
    <property type="evidence" value="ECO:0007669"/>
    <property type="project" value="UniProtKB-UniRule"/>
</dbReference>
<keyword evidence="11" id="KW-1185">Reference proteome</keyword>
<dbReference type="SUPFAM" id="SSF143430">
    <property type="entry name" value="TTP0101/SSO1404-like"/>
    <property type="match status" value="1"/>
</dbReference>
<evidence type="ECO:0000256" key="7">
    <source>
        <dbReference type="ARBA" id="ARBA00022842"/>
    </source>
</evidence>
<dbReference type="NCBIfam" id="TIGR01573">
    <property type="entry name" value="cas2"/>
    <property type="match status" value="1"/>
</dbReference>
<keyword evidence="4 9" id="KW-0479">Metal-binding</keyword>
<reference evidence="10" key="1">
    <citation type="journal article" date="2014" name="Int. J. Syst. Evol. Microbiol.">
        <title>Complete genome sequence of Corynebacterium casei LMG S-19264T (=DSM 44701T), isolated from a smear-ripened cheese.</title>
        <authorList>
            <consortium name="US DOE Joint Genome Institute (JGI-PGF)"/>
            <person name="Walter F."/>
            <person name="Albersmeier A."/>
            <person name="Kalinowski J."/>
            <person name="Ruckert C."/>
        </authorList>
    </citation>
    <scope>NUCLEOTIDE SEQUENCE</scope>
    <source>
        <strain evidence="10">CGMCC 1.12777</strain>
    </source>
</reference>
<dbReference type="GO" id="GO:0016787">
    <property type="term" value="F:hydrolase activity"/>
    <property type="evidence" value="ECO:0007669"/>
    <property type="project" value="UniProtKB-KW"/>
</dbReference>
<dbReference type="GO" id="GO:0004521">
    <property type="term" value="F:RNA endonuclease activity"/>
    <property type="evidence" value="ECO:0007669"/>
    <property type="project" value="InterPro"/>
</dbReference>
<keyword evidence="3 9" id="KW-0540">Nuclease</keyword>
<dbReference type="Proteomes" id="UP000656813">
    <property type="component" value="Unassembled WGS sequence"/>
</dbReference>
<evidence type="ECO:0000256" key="9">
    <source>
        <dbReference type="HAMAP-Rule" id="MF_01471"/>
    </source>
</evidence>
<gene>
    <name evidence="9 10" type="primary">cas2</name>
    <name evidence="10" type="ORF">GCM10007096_00440</name>
</gene>
<dbReference type="CDD" id="cd09725">
    <property type="entry name" value="Cas2_I_II_III"/>
    <property type="match status" value="1"/>
</dbReference>
<keyword evidence="7 9" id="KW-0460">Magnesium</keyword>
<comment type="similarity">
    <text evidence="2 9">Belongs to the CRISPR-associated endoribonuclease Cas2 protein family.</text>
</comment>
<keyword evidence="6 9" id="KW-0378">Hydrolase</keyword>
<dbReference type="AlphaFoldDB" id="A0A8J3EJG3"/>
<evidence type="ECO:0000256" key="2">
    <source>
        <dbReference type="ARBA" id="ARBA00009959"/>
    </source>
</evidence>
<evidence type="ECO:0000256" key="5">
    <source>
        <dbReference type="ARBA" id="ARBA00022759"/>
    </source>
</evidence>
<dbReference type="EC" id="3.1.-.-" evidence="9"/>
<protein>
    <recommendedName>
        <fullName evidence="9">CRISPR-associated endoribonuclease Cas2</fullName>
        <ecNumber evidence="9">3.1.-.-</ecNumber>
    </recommendedName>
</protein>
<reference evidence="10" key="2">
    <citation type="submission" date="2020-09" db="EMBL/GenBank/DDBJ databases">
        <authorList>
            <person name="Sun Q."/>
            <person name="Zhou Y."/>
        </authorList>
    </citation>
    <scope>NUCLEOTIDE SEQUENCE</scope>
    <source>
        <strain evidence="10">CGMCC 1.12777</strain>
    </source>
</reference>
<feature type="binding site" evidence="9">
    <location>
        <position position="10"/>
    </location>
    <ligand>
        <name>Mg(2+)</name>
        <dbReference type="ChEBI" id="CHEBI:18420"/>
        <note>catalytic</note>
    </ligand>
</feature>
<accession>A0A8J3EJG3</accession>
<name>A0A8J3EJG3_9BACL</name>
<sequence length="97" mass="11481">MRQYYLVSYDIADQKRWRKVFKTMKGFGEHVQYSVFICQLSELELAKLKAALNEIVHQNQDQVMFVQFGPVTSNQLQKKISTVGRDYMPMDLEKLIF</sequence>
<keyword evidence="8 9" id="KW-0051">Antiviral defense</keyword>
<comment type="caution">
    <text evidence="10">The sequence shown here is derived from an EMBL/GenBank/DDBJ whole genome shotgun (WGS) entry which is preliminary data.</text>
</comment>
<dbReference type="Pfam" id="PF09827">
    <property type="entry name" value="CRISPR_Cas2"/>
    <property type="match status" value="1"/>
</dbReference>
<evidence type="ECO:0000256" key="3">
    <source>
        <dbReference type="ARBA" id="ARBA00022722"/>
    </source>
</evidence>
<dbReference type="RefSeq" id="WP_188494878.1">
    <property type="nucleotide sequence ID" value="NZ_BMFV01000001.1"/>
</dbReference>
<comment type="subunit">
    <text evidence="9">Homodimer, forms a heterotetramer with a Cas1 homodimer.</text>
</comment>
<evidence type="ECO:0000313" key="11">
    <source>
        <dbReference type="Proteomes" id="UP000656813"/>
    </source>
</evidence>
<dbReference type="PANTHER" id="PTHR34405">
    <property type="entry name" value="CRISPR-ASSOCIATED ENDORIBONUCLEASE CAS2"/>
    <property type="match status" value="1"/>
</dbReference>
<organism evidence="10 11">
    <name type="scientific">Pullulanibacillus pueri</name>
    <dbReference type="NCBI Taxonomy" id="1437324"/>
    <lineage>
        <taxon>Bacteria</taxon>
        <taxon>Bacillati</taxon>
        <taxon>Bacillota</taxon>
        <taxon>Bacilli</taxon>
        <taxon>Bacillales</taxon>
        <taxon>Sporolactobacillaceae</taxon>
        <taxon>Pullulanibacillus</taxon>
    </lineage>
</organism>
<dbReference type="Gene3D" id="3.30.70.240">
    <property type="match status" value="1"/>
</dbReference>
<evidence type="ECO:0000256" key="6">
    <source>
        <dbReference type="ARBA" id="ARBA00022801"/>
    </source>
</evidence>
<dbReference type="InterPro" id="IPR019199">
    <property type="entry name" value="Virulence_VapD/CRISPR_Cas2"/>
</dbReference>
<evidence type="ECO:0000256" key="1">
    <source>
        <dbReference type="ARBA" id="ARBA00001946"/>
    </source>
</evidence>
<dbReference type="PANTHER" id="PTHR34405:SF3">
    <property type="entry name" value="CRISPR-ASSOCIATED ENDORIBONUCLEASE CAS2 3"/>
    <property type="match status" value="1"/>
</dbReference>
<dbReference type="EMBL" id="BMFV01000001">
    <property type="protein sequence ID" value="GGH73319.1"/>
    <property type="molecule type" value="Genomic_DNA"/>
</dbReference>